<dbReference type="Gramene" id="CDY19511">
    <property type="protein sequence ID" value="CDY19511"/>
    <property type="gene ID" value="GSBRNA2T00009132001"/>
</dbReference>
<dbReference type="EMBL" id="LK032097">
    <property type="protein sequence ID" value="CDY19511.1"/>
    <property type="molecule type" value="Genomic_DNA"/>
</dbReference>
<evidence type="ECO:0000313" key="2">
    <source>
        <dbReference type="Proteomes" id="UP000028999"/>
    </source>
</evidence>
<proteinExistence type="predicted"/>
<organism evidence="1 2">
    <name type="scientific">Brassica napus</name>
    <name type="common">Rape</name>
    <dbReference type="NCBI Taxonomy" id="3708"/>
    <lineage>
        <taxon>Eukaryota</taxon>
        <taxon>Viridiplantae</taxon>
        <taxon>Streptophyta</taxon>
        <taxon>Embryophyta</taxon>
        <taxon>Tracheophyta</taxon>
        <taxon>Spermatophyta</taxon>
        <taxon>Magnoliopsida</taxon>
        <taxon>eudicotyledons</taxon>
        <taxon>Gunneridae</taxon>
        <taxon>Pentapetalae</taxon>
        <taxon>rosids</taxon>
        <taxon>malvids</taxon>
        <taxon>Brassicales</taxon>
        <taxon>Brassicaceae</taxon>
        <taxon>Brassiceae</taxon>
        <taxon>Brassica</taxon>
    </lineage>
</organism>
<dbReference type="Proteomes" id="UP000028999">
    <property type="component" value="Unassembled WGS sequence"/>
</dbReference>
<dbReference type="PaxDb" id="3708-A0A078G2K3"/>
<evidence type="ECO:0000313" key="1">
    <source>
        <dbReference type="EMBL" id="CDY19511.1"/>
    </source>
</evidence>
<sequence>MKKGFLGSDEPPPVGSALACTDELFLRRYVRKHDDDEELVAELMGILRGSRAS</sequence>
<protein>
    <submittedName>
        <fullName evidence="1">BnaC09g13920D protein</fullName>
    </submittedName>
</protein>
<accession>A0A078G2K3</accession>
<gene>
    <name evidence="1" type="primary">BnaC09g13920D</name>
    <name evidence="1" type="ORF">GSBRNA2T00009132001</name>
</gene>
<reference evidence="1 2" key="1">
    <citation type="journal article" date="2014" name="Science">
        <title>Plant genetics. Early allopolyploid evolution in the post-Neolithic Brassica napus oilseed genome.</title>
        <authorList>
            <person name="Chalhoub B."/>
            <person name="Denoeud F."/>
            <person name="Liu S."/>
            <person name="Parkin I.A."/>
            <person name="Tang H."/>
            <person name="Wang X."/>
            <person name="Chiquet J."/>
            <person name="Belcram H."/>
            <person name="Tong C."/>
            <person name="Samans B."/>
            <person name="Correa M."/>
            <person name="Da Silva C."/>
            <person name="Just J."/>
            <person name="Falentin C."/>
            <person name="Koh C.S."/>
            <person name="Le Clainche I."/>
            <person name="Bernard M."/>
            <person name="Bento P."/>
            <person name="Noel B."/>
            <person name="Labadie K."/>
            <person name="Alberti A."/>
            <person name="Charles M."/>
            <person name="Arnaud D."/>
            <person name="Guo H."/>
            <person name="Daviaud C."/>
            <person name="Alamery S."/>
            <person name="Jabbari K."/>
            <person name="Zhao M."/>
            <person name="Edger P.P."/>
            <person name="Chelaifa H."/>
            <person name="Tack D."/>
            <person name="Lassalle G."/>
            <person name="Mestiri I."/>
            <person name="Schnel N."/>
            <person name="Le Paslier M.C."/>
            <person name="Fan G."/>
            <person name="Renault V."/>
            <person name="Bayer P.E."/>
            <person name="Golicz A.A."/>
            <person name="Manoli S."/>
            <person name="Lee T.H."/>
            <person name="Thi V.H."/>
            <person name="Chalabi S."/>
            <person name="Hu Q."/>
            <person name="Fan C."/>
            <person name="Tollenaere R."/>
            <person name="Lu Y."/>
            <person name="Battail C."/>
            <person name="Shen J."/>
            <person name="Sidebottom C.H."/>
            <person name="Wang X."/>
            <person name="Canaguier A."/>
            <person name="Chauveau A."/>
            <person name="Berard A."/>
            <person name="Deniot G."/>
            <person name="Guan M."/>
            <person name="Liu Z."/>
            <person name="Sun F."/>
            <person name="Lim Y.P."/>
            <person name="Lyons E."/>
            <person name="Town C.D."/>
            <person name="Bancroft I."/>
            <person name="Wang X."/>
            <person name="Meng J."/>
            <person name="Ma J."/>
            <person name="Pires J.C."/>
            <person name="King G.J."/>
            <person name="Brunel D."/>
            <person name="Delourme R."/>
            <person name="Renard M."/>
            <person name="Aury J.M."/>
            <person name="Adams K.L."/>
            <person name="Batley J."/>
            <person name="Snowdon R.J."/>
            <person name="Tost J."/>
            <person name="Edwards D."/>
            <person name="Zhou Y."/>
            <person name="Hua W."/>
            <person name="Sharpe A.G."/>
            <person name="Paterson A.H."/>
            <person name="Guan C."/>
            <person name="Wincker P."/>
        </authorList>
    </citation>
    <scope>NUCLEOTIDE SEQUENCE [LARGE SCALE GENOMIC DNA]</scope>
    <source>
        <strain evidence="2">cv. Darmor-bzh</strain>
    </source>
</reference>
<name>A0A078G2K3_BRANA</name>
<dbReference type="AlphaFoldDB" id="A0A078G2K3"/>
<keyword evidence="2" id="KW-1185">Reference proteome</keyword>